<dbReference type="InterPro" id="IPR024361">
    <property type="entry name" value="BACON"/>
</dbReference>
<comment type="caution">
    <text evidence="4">The sequence shown here is derived from an EMBL/GenBank/DDBJ whole genome shotgun (WGS) entry which is preliminary data.</text>
</comment>
<dbReference type="Gene3D" id="2.60.40.10">
    <property type="entry name" value="Immunoglobulins"/>
    <property type="match status" value="1"/>
</dbReference>
<accession>A0A0S7XIM9</accession>
<feature type="chain" id="PRO_5006640114" description="BACON domain-containing protein" evidence="2">
    <location>
        <begin position="24"/>
        <end position="706"/>
    </location>
</feature>
<feature type="compositionally biased region" description="Polar residues" evidence="1">
    <location>
        <begin position="421"/>
        <end position="438"/>
    </location>
</feature>
<organism evidence="4 5">
    <name type="scientific">candidate division KD3-62 bacterium DG_56</name>
    <dbReference type="NCBI Taxonomy" id="1704032"/>
    <lineage>
        <taxon>Bacteria</taxon>
        <taxon>candidate division KD3-62</taxon>
    </lineage>
</organism>
<evidence type="ECO:0000313" key="4">
    <source>
        <dbReference type="EMBL" id="KPJ62320.1"/>
    </source>
</evidence>
<feature type="domain" description="BACON" evidence="3">
    <location>
        <begin position="418"/>
        <end position="503"/>
    </location>
</feature>
<evidence type="ECO:0000256" key="1">
    <source>
        <dbReference type="SAM" id="MobiDB-lite"/>
    </source>
</evidence>
<dbReference type="AlphaFoldDB" id="A0A0S7XIM9"/>
<protein>
    <recommendedName>
        <fullName evidence="3">BACON domain-containing protein</fullName>
    </recommendedName>
</protein>
<keyword evidence="2" id="KW-0732">Signal</keyword>
<dbReference type="EMBL" id="LIZY01000121">
    <property type="protein sequence ID" value="KPJ62320.1"/>
    <property type="molecule type" value="Genomic_DNA"/>
</dbReference>
<dbReference type="InterPro" id="IPR013783">
    <property type="entry name" value="Ig-like_fold"/>
</dbReference>
<evidence type="ECO:0000259" key="3">
    <source>
        <dbReference type="Pfam" id="PF19190"/>
    </source>
</evidence>
<reference evidence="4 5" key="1">
    <citation type="journal article" date="2015" name="Microbiome">
        <title>Genomic resolution of linkages in carbon, nitrogen, and sulfur cycling among widespread estuary sediment bacteria.</title>
        <authorList>
            <person name="Baker B.J."/>
            <person name="Lazar C.S."/>
            <person name="Teske A.P."/>
            <person name="Dick G.J."/>
        </authorList>
    </citation>
    <scope>NUCLEOTIDE SEQUENCE [LARGE SCALE GENOMIC DNA]</scope>
    <source>
        <strain evidence="4">DG_56</strain>
    </source>
</reference>
<evidence type="ECO:0000313" key="5">
    <source>
        <dbReference type="Proteomes" id="UP000052020"/>
    </source>
</evidence>
<feature type="region of interest" description="Disordered" evidence="1">
    <location>
        <begin position="413"/>
        <end position="438"/>
    </location>
</feature>
<evidence type="ECO:0000256" key="2">
    <source>
        <dbReference type="SAM" id="SignalP"/>
    </source>
</evidence>
<dbReference type="Pfam" id="PF19190">
    <property type="entry name" value="BACON_2"/>
    <property type="match status" value="1"/>
</dbReference>
<proteinExistence type="predicted"/>
<feature type="signal peptide" evidence="2">
    <location>
        <begin position="1"/>
        <end position="23"/>
    </location>
</feature>
<gene>
    <name evidence="4" type="ORF">AMK68_05075</name>
</gene>
<name>A0A0S7XIM9_9BACT</name>
<sequence length="706" mass="76231">MVSRNHASFITALLLLTPLAVSYADGTVSGRCRFEKIKGRPSAGYIELYEWNIFLASDGGLVEGQSYRCGHEYGDGTYHFTAPAGGYTMYVSQPIFFARPKLVTGVQISDGQTTTVNPELNLDYSCYYMDQWEWGSPWYQTFVATGTSINRIQWRIAGWNCSSIAVSVRESNGGNVTTWPQVGPTKTANTGYGDMWTGYRSGDIPTTPGQTYAVKLTGQGGDFAIDKRNEDGNGYTQGQAFDSGGNPRTMDLNITVFSDNDGTLLAYAKTTHGLGSLTGWAGTWGQTFRATGNGLAAADLWYASTTWDIGVRFRIFTNDPSGTQIGPTKTSRGAAQTGGVGLVGVSYAPGEVPLTPGNTYYIEMSVPDDPWGFTPYQFDEGVDDYPYGMGYMSSGPQSNVDLNMTIMEYAGPAPQPRISRSPATLTPTTPQGEDAPNQTFAVFNSGDGTLDYTITDDRTWMSVQPSSGTSDGEIDTITVIYDTASMSGGQYSGTITISDPNATNDPQTIAVDLTIEGGAATPAGFYKVGWNLTSVPVEPSDPDPTAVFQDLVSLGNVIDYNLYRYETGAGYRVYPDHFLSISRGQGYWLWLSTVNPTTVVSIDGAVATTDQYLPLFPPGWHLVGHPFPQPVPLSNCQLTDGVTTHTFADAVAAGWIAATVYYWEPGVGYQTLTSAGYGHDTSLRPWRGYWFNALASDLELIVPPPG</sequence>
<dbReference type="Proteomes" id="UP000052020">
    <property type="component" value="Unassembled WGS sequence"/>
</dbReference>